<evidence type="ECO:0000256" key="4">
    <source>
        <dbReference type="ARBA" id="ARBA00023163"/>
    </source>
</evidence>
<keyword evidence="4" id="KW-0804">Transcription</keyword>
<dbReference type="FunFam" id="1.10.10.10:FF:000001">
    <property type="entry name" value="LysR family transcriptional regulator"/>
    <property type="match status" value="1"/>
</dbReference>
<comment type="similarity">
    <text evidence="1">Belongs to the LysR transcriptional regulatory family.</text>
</comment>
<dbReference type="Gene3D" id="1.10.10.10">
    <property type="entry name" value="Winged helix-like DNA-binding domain superfamily/Winged helix DNA-binding domain"/>
    <property type="match status" value="1"/>
</dbReference>
<organism evidence="6 7">
    <name type="scientific">Candidatus Anaerostipes avistercoris</name>
    <dbReference type="NCBI Taxonomy" id="2838462"/>
    <lineage>
        <taxon>Bacteria</taxon>
        <taxon>Bacillati</taxon>
        <taxon>Bacillota</taxon>
        <taxon>Clostridia</taxon>
        <taxon>Lachnospirales</taxon>
        <taxon>Lachnospiraceae</taxon>
        <taxon>Anaerostipes</taxon>
    </lineage>
</organism>
<dbReference type="InterPro" id="IPR005119">
    <property type="entry name" value="LysR_subst-bd"/>
</dbReference>
<dbReference type="SUPFAM" id="SSF53850">
    <property type="entry name" value="Periplasmic binding protein-like II"/>
    <property type="match status" value="1"/>
</dbReference>
<dbReference type="InterPro" id="IPR000847">
    <property type="entry name" value="LysR_HTH_N"/>
</dbReference>
<dbReference type="Proteomes" id="UP000823904">
    <property type="component" value="Unassembled WGS sequence"/>
</dbReference>
<dbReference type="Pfam" id="PF03466">
    <property type="entry name" value="LysR_substrate"/>
    <property type="match status" value="1"/>
</dbReference>
<dbReference type="SUPFAM" id="SSF46785">
    <property type="entry name" value="Winged helix' DNA-binding domain"/>
    <property type="match status" value="1"/>
</dbReference>
<name>A0A9D2PFK8_9FIRM</name>
<evidence type="ECO:0000256" key="2">
    <source>
        <dbReference type="ARBA" id="ARBA00023015"/>
    </source>
</evidence>
<evidence type="ECO:0000256" key="1">
    <source>
        <dbReference type="ARBA" id="ARBA00009437"/>
    </source>
</evidence>
<dbReference type="AlphaFoldDB" id="A0A9D2PFK8"/>
<dbReference type="PRINTS" id="PR00039">
    <property type="entry name" value="HTHLYSR"/>
</dbReference>
<dbReference type="GO" id="GO:0000976">
    <property type="term" value="F:transcription cis-regulatory region binding"/>
    <property type="evidence" value="ECO:0007669"/>
    <property type="project" value="TreeGrafter"/>
</dbReference>
<evidence type="ECO:0000313" key="6">
    <source>
        <dbReference type="EMBL" id="HJC49772.1"/>
    </source>
</evidence>
<dbReference type="GO" id="GO:0003700">
    <property type="term" value="F:DNA-binding transcription factor activity"/>
    <property type="evidence" value="ECO:0007669"/>
    <property type="project" value="InterPro"/>
</dbReference>
<accession>A0A9D2PFK8</accession>
<dbReference type="Pfam" id="PF00126">
    <property type="entry name" value="HTH_1"/>
    <property type="match status" value="1"/>
</dbReference>
<keyword evidence="3" id="KW-0238">DNA-binding</keyword>
<dbReference type="Gene3D" id="3.40.190.290">
    <property type="match status" value="1"/>
</dbReference>
<dbReference type="EMBL" id="DWWD01000020">
    <property type="protein sequence ID" value="HJC49772.1"/>
    <property type="molecule type" value="Genomic_DNA"/>
</dbReference>
<gene>
    <name evidence="6" type="ORF">H9754_04205</name>
</gene>
<reference evidence="6" key="2">
    <citation type="submission" date="2021-04" db="EMBL/GenBank/DDBJ databases">
        <authorList>
            <person name="Gilroy R."/>
        </authorList>
    </citation>
    <scope>NUCLEOTIDE SEQUENCE</scope>
    <source>
        <strain evidence="6">ChiSjej3B21-8574</strain>
    </source>
</reference>
<feature type="domain" description="HTH lysR-type" evidence="5">
    <location>
        <begin position="1"/>
        <end position="58"/>
    </location>
</feature>
<dbReference type="PANTHER" id="PTHR30126">
    <property type="entry name" value="HTH-TYPE TRANSCRIPTIONAL REGULATOR"/>
    <property type="match status" value="1"/>
</dbReference>
<dbReference type="PANTHER" id="PTHR30126:SF40">
    <property type="entry name" value="HTH-TYPE TRANSCRIPTIONAL REGULATOR GLTR"/>
    <property type="match status" value="1"/>
</dbReference>
<evidence type="ECO:0000259" key="5">
    <source>
        <dbReference type="PROSITE" id="PS50931"/>
    </source>
</evidence>
<dbReference type="PROSITE" id="PS50931">
    <property type="entry name" value="HTH_LYSR"/>
    <property type="match status" value="1"/>
</dbReference>
<sequence length="305" mass="35647">MDMKQLKTFLYVAELNSFTQAADKLGYSQSTVSFQIRRLEEELDCTLFERINHMVVLTDQGRKVLEYAHKIEKMTKELKGSMQRKDEISGNIRLAMADSLCDAFFNEDFKEFRRRYPGIILKIMTGGTEEMFRLMNQNEADAILTLDSHVYDMRYVIAREEEVGIHFVAGKDCPLIKERMVSIEEIIRYPLVLTEKGMSYRRLMDEKLAEKSLEVRPVLELGSTRLISSLVEQNVGISFLPDYVTETKRNEGKLFCVNVKDFEIKLWKQLLYRRDKWVSPPLESVLVYCMEENFSDYGEMKANKS</sequence>
<comment type="caution">
    <text evidence="6">The sequence shown here is derived from an EMBL/GenBank/DDBJ whole genome shotgun (WGS) entry which is preliminary data.</text>
</comment>
<evidence type="ECO:0000313" key="7">
    <source>
        <dbReference type="Proteomes" id="UP000823904"/>
    </source>
</evidence>
<protein>
    <submittedName>
        <fullName evidence="6">LysR family transcriptional regulator</fullName>
    </submittedName>
</protein>
<keyword evidence="2" id="KW-0805">Transcription regulation</keyword>
<evidence type="ECO:0000256" key="3">
    <source>
        <dbReference type="ARBA" id="ARBA00023125"/>
    </source>
</evidence>
<reference evidence="6" key="1">
    <citation type="journal article" date="2021" name="PeerJ">
        <title>Extensive microbial diversity within the chicken gut microbiome revealed by metagenomics and culture.</title>
        <authorList>
            <person name="Gilroy R."/>
            <person name="Ravi A."/>
            <person name="Getino M."/>
            <person name="Pursley I."/>
            <person name="Horton D.L."/>
            <person name="Alikhan N.F."/>
            <person name="Baker D."/>
            <person name="Gharbi K."/>
            <person name="Hall N."/>
            <person name="Watson M."/>
            <person name="Adriaenssens E.M."/>
            <person name="Foster-Nyarko E."/>
            <person name="Jarju S."/>
            <person name="Secka A."/>
            <person name="Antonio M."/>
            <person name="Oren A."/>
            <person name="Chaudhuri R.R."/>
            <person name="La Ragione R."/>
            <person name="Hildebrand F."/>
            <person name="Pallen M.J."/>
        </authorList>
    </citation>
    <scope>NUCLEOTIDE SEQUENCE</scope>
    <source>
        <strain evidence="6">ChiSjej3B21-8574</strain>
    </source>
</reference>
<dbReference type="InterPro" id="IPR036388">
    <property type="entry name" value="WH-like_DNA-bd_sf"/>
</dbReference>
<dbReference type="CDD" id="cd05466">
    <property type="entry name" value="PBP2_LTTR_substrate"/>
    <property type="match status" value="1"/>
</dbReference>
<dbReference type="InterPro" id="IPR036390">
    <property type="entry name" value="WH_DNA-bd_sf"/>
</dbReference>
<proteinExistence type="inferred from homology"/>